<reference evidence="1 2" key="1">
    <citation type="journal article" date="2003" name="Nature">
        <title>Genome divergence in two Prochlorococcus ecotypes reflects oceanic niche differentiation.</title>
        <authorList>
            <person name="Rocap G."/>
            <person name="Larimer F.W."/>
            <person name="Lamerdin J.E."/>
            <person name="Malfatti S."/>
            <person name="Chain P."/>
            <person name="Ahlgren N.A."/>
            <person name="Arellano A."/>
            <person name="Coleman M."/>
            <person name="Hauser L."/>
            <person name="Hess W.R."/>
            <person name="Johnson Z.I."/>
            <person name="Land M.L."/>
            <person name="Lindell D."/>
            <person name="Post A.F."/>
            <person name="Regala W."/>
            <person name="Shah M."/>
            <person name="Shaw S.L."/>
            <person name="Steglich C."/>
            <person name="Sullivan M.B."/>
            <person name="Ting C.S."/>
            <person name="Tolonen A."/>
            <person name="Webb E.A."/>
            <person name="Zinser E.R."/>
            <person name="Chisholm S.W."/>
        </authorList>
    </citation>
    <scope>NUCLEOTIDE SEQUENCE [LARGE SCALE GENOMIC DNA]</scope>
    <source>
        <strain evidence="2">MIT 9313</strain>
    </source>
</reference>
<proteinExistence type="predicted"/>
<dbReference type="EMBL" id="BX548175">
    <property type="protein sequence ID" value="CAX31884.1"/>
    <property type="molecule type" value="Genomic_DNA"/>
</dbReference>
<dbReference type="KEGG" id="pmt:PMT_2366"/>
<keyword evidence="2" id="KW-1185">Reference proteome</keyword>
<gene>
    <name evidence="1" type="ordered locus">PMT_2366</name>
</gene>
<evidence type="ECO:0000313" key="1">
    <source>
        <dbReference type="EMBL" id="CAX31884.1"/>
    </source>
</evidence>
<organism evidence="1 2">
    <name type="scientific">Prochlorococcus marinus (strain MIT 9313)</name>
    <dbReference type="NCBI Taxonomy" id="74547"/>
    <lineage>
        <taxon>Bacteria</taxon>
        <taxon>Bacillati</taxon>
        <taxon>Cyanobacteriota</taxon>
        <taxon>Cyanophyceae</taxon>
        <taxon>Synechococcales</taxon>
        <taxon>Prochlorococcaceae</taxon>
        <taxon>Prochlorococcus</taxon>
    </lineage>
</organism>
<dbReference type="Proteomes" id="UP000001423">
    <property type="component" value="Chromosome"/>
</dbReference>
<protein>
    <submittedName>
        <fullName evidence="1">Uncharacterized protein</fullName>
    </submittedName>
</protein>
<dbReference type="HOGENOM" id="CLU_3156643_0_0_3"/>
<dbReference type="AlphaFoldDB" id="B9ERM6"/>
<name>B9ERM6_PROMM</name>
<accession>B9ERM6</accession>
<evidence type="ECO:0000313" key="2">
    <source>
        <dbReference type="Proteomes" id="UP000001423"/>
    </source>
</evidence>
<sequence>MRNTSLWSESLFRLDEKLNSKLGLAIGEADCFSLVVLALSLEQALSAL</sequence>